<dbReference type="HOGENOM" id="CLU_3227905_0_0_2"/>
<dbReference type="KEGG" id="nmo:Nmlp_1516"/>
<name>M1XNY4_NATM8</name>
<evidence type="ECO:0000313" key="1">
    <source>
        <dbReference type="EMBL" id="CCQ35717.1"/>
    </source>
</evidence>
<reference evidence="1 2" key="1">
    <citation type="journal article" date="2013" name="Genome Announc.">
        <title>Genome of the haloarchaeon Natronomonas moolapensis, a neutrophilic member of a previously haloalkaliphilic genus.</title>
        <authorList>
            <person name="Dyall-Smith M.L."/>
            <person name="Pfeiffer F."/>
            <person name="Oberwinkler T."/>
            <person name="Klee K."/>
            <person name="Rampp M."/>
            <person name="Palm P."/>
            <person name="Gross K."/>
            <person name="Schuster S.C."/>
            <person name="Oesterhelt D."/>
        </authorList>
    </citation>
    <scope>NUCLEOTIDE SEQUENCE [LARGE SCALE GENOMIC DNA]</scope>
    <source>
        <strain evidence="2">DSM 18674 / JCM 14361 / 8.8.11</strain>
    </source>
</reference>
<keyword evidence="2" id="KW-1185">Reference proteome</keyword>
<dbReference type="AlphaFoldDB" id="M1XNY4"/>
<sequence length="43" mass="4433">MGHSALICASCHTEVSLSAAHDAAADTPASMRCPDCRGRDFGI</sequence>
<gene>
    <name evidence="1" type="ordered locus">Nmlp_1516</name>
</gene>
<dbReference type="EMBL" id="HF582854">
    <property type="protein sequence ID" value="CCQ35717.1"/>
    <property type="molecule type" value="Genomic_DNA"/>
</dbReference>
<dbReference type="RefSeq" id="WP_015408561.1">
    <property type="nucleotide sequence ID" value="NC_020388.1"/>
</dbReference>
<dbReference type="GeneID" id="77145510"/>
<dbReference type="Proteomes" id="UP000011867">
    <property type="component" value="Chromosome"/>
</dbReference>
<organism evidence="1 2">
    <name type="scientific">Natronomonas moolapensis (strain DSM 18674 / CECT 7526 / JCM 14361 / 8.8.11)</name>
    <dbReference type="NCBI Taxonomy" id="268739"/>
    <lineage>
        <taxon>Archaea</taxon>
        <taxon>Methanobacteriati</taxon>
        <taxon>Methanobacteriota</taxon>
        <taxon>Stenosarchaea group</taxon>
        <taxon>Halobacteria</taxon>
        <taxon>Halobacteriales</taxon>
        <taxon>Natronomonadaceae</taxon>
        <taxon>Natronomonas</taxon>
    </lineage>
</organism>
<proteinExistence type="predicted"/>
<evidence type="ECO:0000313" key="2">
    <source>
        <dbReference type="Proteomes" id="UP000011867"/>
    </source>
</evidence>
<accession>M1XNY4</accession>
<protein>
    <submittedName>
        <fullName evidence="1">Small CPxCG-related zinc finger protein</fullName>
    </submittedName>
</protein>